<dbReference type="PANTHER" id="PTHR42939">
    <property type="entry name" value="ABC TRANSPORTER ATP-BINDING PROTEIN ALBC-RELATED"/>
    <property type="match status" value="1"/>
</dbReference>
<dbReference type="PANTHER" id="PTHR42939:SF1">
    <property type="entry name" value="ABC TRANSPORTER ATP-BINDING PROTEIN ALBC-RELATED"/>
    <property type="match status" value="1"/>
</dbReference>
<organism evidence="6">
    <name type="scientific">marine metagenome</name>
    <dbReference type="NCBI Taxonomy" id="408172"/>
    <lineage>
        <taxon>unclassified sequences</taxon>
        <taxon>metagenomes</taxon>
        <taxon>ecological metagenomes</taxon>
    </lineage>
</organism>
<feature type="non-terminal residue" evidence="6">
    <location>
        <position position="1"/>
    </location>
</feature>
<reference evidence="6" key="1">
    <citation type="submission" date="2018-05" db="EMBL/GenBank/DDBJ databases">
        <authorList>
            <person name="Lanie J.A."/>
            <person name="Ng W.-L."/>
            <person name="Kazmierczak K.M."/>
            <person name="Andrzejewski T.M."/>
            <person name="Davidsen T.M."/>
            <person name="Wayne K.J."/>
            <person name="Tettelin H."/>
            <person name="Glass J.I."/>
            <person name="Rusch D."/>
            <person name="Podicherti R."/>
            <person name="Tsui H.-C.T."/>
            <person name="Winkler M.E."/>
        </authorList>
    </citation>
    <scope>NUCLEOTIDE SEQUENCE</scope>
</reference>
<dbReference type="SUPFAM" id="SSF52540">
    <property type="entry name" value="P-loop containing nucleoside triphosphate hydrolases"/>
    <property type="match status" value="1"/>
</dbReference>
<dbReference type="InterPro" id="IPR003593">
    <property type="entry name" value="AAA+_ATPase"/>
</dbReference>
<keyword evidence="4" id="KW-0067">ATP-binding</keyword>
<dbReference type="PROSITE" id="PS50893">
    <property type="entry name" value="ABC_TRANSPORTER_2"/>
    <property type="match status" value="1"/>
</dbReference>
<name>A0A382JUZ1_9ZZZZ</name>
<evidence type="ECO:0000256" key="4">
    <source>
        <dbReference type="ARBA" id="ARBA00022840"/>
    </source>
</evidence>
<keyword evidence="3" id="KW-0201">Cytochrome c-type biogenesis</keyword>
<keyword evidence="1" id="KW-0813">Transport</keyword>
<evidence type="ECO:0000313" key="6">
    <source>
        <dbReference type="EMBL" id="SVC16304.1"/>
    </source>
</evidence>
<evidence type="ECO:0000256" key="1">
    <source>
        <dbReference type="ARBA" id="ARBA00022448"/>
    </source>
</evidence>
<dbReference type="InterPro" id="IPR005895">
    <property type="entry name" value="ABC_transptr_haem_export_CcmA"/>
</dbReference>
<keyword evidence="2" id="KW-0547">Nucleotide-binding</keyword>
<dbReference type="Gene3D" id="3.40.50.300">
    <property type="entry name" value="P-loop containing nucleotide triphosphate hydrolases"/>
    <property type="match status" value="1"/>
</dbReference>
<accession>A0A382JUZ1</accession>
<dbReference type="GO" id="GO:0017004">
    <property type="term" value="P:cytochrome complex assembly"/>
    <property type="evidence" value="ECO:0007669"/>
    <property type="project" value="UniProtKB-KW"/>
</dbReference>
<proteinExistence type="predicted"/>
<dbReference type="InterPro" id="IPR027417">
    <property type="entry name" value="P-loop_NTPase"/>
</dbReference>
<dbReference type="InterPro" id="IPR051782">
    <property type="entry name" value="ABC_Transporter_VariousFunc"/>
</dbReference>
<dbReference type="SMART" id="SM00382">
    <property type="entry name" value="AAA"/>
    <property type="match status" value="1"/>
</dbReference>
<evidence type="ECO:0000256" key="3">
    <source>
        <dbReference type="ARBA" id="ARBA00022748"/>
    </source>
</evidence>
<dbReference type="GO" id="GO:0016887">
    <property type="term" value="F:ATP hydrolysis activity"/>
    <property type="evidence" value="ECO:0007669"/>
    <property type="project" value="InterPro"/>
</dbReference>
<dbReference type="NCBIfam" id="TIGR01189">
    <property type="entry name" value="ccmA"/>
    <property type="match status" value="1"/>
</dbReference>
<feature type="domain" description="ABC transporter" evidence="5">
    <location>
        <begin position="2"/>
        <end position="226"/>
    </location>
</feature>
<sequence>VLSVQNVNKQFGHRPVLRDVSLEIKDGELLGLVGPNGSGKSTLLRIVVRVVSCDGGSISWNGNSILNAGADQRRPLLYLGHEPGFYPPLSAAENLHLIAKLYGLESSPADVEKNLSEVGLDPARTGPIREFSRGMLQRLALAKALTIPWELLLLDEPTTGLDKQGKSMLSQLIETWRKDDRSLLLVSHDEEWLSSHCDRIVQLSNGRIQRSEVDGTKSVQTELVEEA</sequence>
<evidence type="ECO:0000259" key="5">
    <source>
        <dbReference type="PROSITE" id="PS50893"/>
    </source>
</evidence>
<dbReference type="CDD" id="cd03230">
    <property type="entry name" value="ABC_DR_subfamily_A"/>
    <property type="match status" value="1"/>
</dbReference>
<dbReference type="GO" id="GO:0022857">
    <property type="term" value="F:transmembrane transporter activity"/>
    <property type="evidence" value="ECO:0007669"/>
    <property type="project" value="InterPro"/>
</dbReference>
<dbReference type="GO" id="GO:0005524">
    <property type="term" value="F:ATP binding"/>
    <property type="evidence" value="ECO:0007669"/>
    <property type="project" value="UniProtKB-KW"/>
</dbReference>
<dbReference type="EMBL" id="UINC01076798">
    <property type="protein sequence ID" value="SVC16304.1"/>
    <property type="molecule type" value="Genomic_DNA"/>
</dbReference>
<gene>
    <name evidence="6" type="ORF">METZ01_LOCUS269158</name>
</gene>
<dbReference type="Pfam" id="PF00005">
    <property type="entry name" value="ABC_tran"/>
    <property type="match status" value="1"/>
</dbReference>
<evidence type="ECO:0000256" key="2">
    <source>
        <dbReference type="ARBA" id="ARBA00022741"/>
    </source>
</evidence>
<dbReference type="AlphaFoldDB" id="A0A382JUZ1"/>
<protein>
    <recommendedName>
        <fullName evidence="5">ABC transporter domain-containing protein</fullName>
    </recommendedName>
</protein>
<dbReference type="InterPro" id="IPR003439">
    <property type="entry name" value="ABC_transporter-like_ATP-bd"/>
</dbReference>